<organism evidence="1 2">
    <name type="scientific">Rubroshorea leprosula</name>
    <dbReference type="NCBI Taxonomy" id="152421"/>
    <lineage>
        <taxon>Eukaryota</taxon>
        <taxon>Viridiplantae</taxon>
        <taxon>Streptophyta</taxon>
        <taxon>Embryophyta</taxon>
        <taxon>Tracheophyta</taxon>
        <taxon>Spermatophyta</taxon>
        <taxon>Magnoliopsida</taxon>
        <taxon>eudicotyledons</taxon>
        <taxon>Gunneridae</taxon>
        <taxon>Pentapetalae</taxon>
        <taxon>rosids</taxon>
        <taxon>malvids</taxon>
        <taxon>Malvales</taxon>
        <taxon>Dipterocarpaceae</taxon>
        <taxon>Rubroshorea</taxon>
    </lineage>
</organism>
<accession>A0AAV5KI76</accession>
<dbReference type="EMBL" id="BPVZ01000065">
    <property type="protein sequence ID" value="GKV24274.1"/>
    <property type="molecule type" value="Genomic_DNA"/>
</dbReference>
<evidence type="ECO:0000313" key="1">
    <source>
        <dbReference type="EMBL" id="GKV24274.1"/>
    </source>
</evidence>
<reference evidence="1 2" key="1">
    <citation type="journal article" date="2021" name="Commun. Biol.">
        <title>The genome of Shorea leprosula (Dipterocarpaceae) highlights the ecological relevance of drought in aseasonal tropical rainforests.</title>
        <authorList>
            <person name="Ng K.K.S."/>
            <person name="Kobayashi M.J."/>
            <person name="Fawcett J.A."/>
            <person name="Hatakeyama M."/>
            <person name="Paape T."/>
            <person name="Ng C.H."/>
            <person name="Ang C.C."/>
            <person name="Tnah L.H."/>
            <person name="Lee C.T."/>
            <person name="Nishiyama T."/>
            <person name="Sese J."/>
            <person name="O'Brien M.J."/>
            <person name="Copetti D."/>
            <person name="Mohd Noor M.I."/>
            <person name="Ong R.C."/>
            <person name="Putra M."/>
            <person name="Sireger I.Z."/>
            <person name="Indrioko S."/>
            <person name="Kosugi Y."/>
            <person name="Izuno A."/>
            <person name="Isagi Y."/>
            <person name="Lee S.L."/>
            <person name="Shimizu K.K."/>
        </authorList>
    </citation>
    <scope>NUCLEOTIDE SEQUENCE [LARGE SCALE GENOMIC DNA]</scope>
    <source>
        <strain evidence="1">214</strain>
    </source>
</reference>
<proteinExistence type="predicted"/>
<protein>
    <submittedName>
        <fullName evidence="1">Uncharacterized protein</fullName>
    </submittedName>
</protein>
<keyword evidence="2" id="KW-1185">Reference proteome</keyword>
<gene>
    <name evidence="1" type="ORF">SLEP1_g33906</name>
</gene>
<dbReference type="AlphaFoldDB" id="A0AAV5KI76"/>
<sequence length="62" mass="7182">MPGNVDSEFMLFWVGGEQQGTAFLGHKVIRYWLKLKGIQKESRGEDRVEKRATGFGHWLFPD</sequence>
<evidence type="ECO:0000313" key="2">
    <source>
        <dbReference type="Proteomes" id="UP001054252"/>
    </source>
</evidence>
<name>A0AAV5KI76_9ROSI</name>
<comment type="caution">
    <text evidence="1">The sequence shown here is derived from an EMBL/GenBank/DDBJ whole genome shotgun (WGS) entry which is preliminary data.</text>
</comment>
<dbReference type="Proteomes" id="UP001054252">
    <property type="component" value="Unassembled WGS sequence"/>
</dbReference>